<gene>
    <name evidence="2" type="ORF">EM932_03215</name>
</gene>
<proteinExistence type="predicted"/>
<reference evidence="2 3" key="1">
    <citation type="submission" date="2019-04" db="EMBL/GenBank/DDBJ databases">
        <authorList>
            <person name="Liu A."/>
        </authorList>
    </citation>
    <scope>NUCLEOTIDE SEQUENCE [LARGE SCALE GENOMIC DNA]</scope>
    <source>
        <strain evidence="2 3">RZ03</strain>
    </source>
</reference>
<evidence type="ECO:0008006" key="4">
    <source>
        <dbReference type="Google" id="ProtNLM"/>
    </source>
</evidence>
<dbReference type="RefSeq" id="WP_135875429.1">
    <property type="nucleotide sequence ID" value="NZ_SRSO01000003.1"/>
</dbReference>
<sequence length="122" mass="13091">MKTRQIVSTISLTTLFKFFLAISCAVLLACTNDDDASDNKLNLEGTVLGNSGCNGVFNVDVDGFGVVAVIVPAEFNTENTRIKFDMQVDQETIKSLICNANVIPPEIVYKLTNVTSIGGGNQ</sequence>
<comment type="caution">
    <text evidence="2">The sequence shown here is derived from an EMBL/GenBank/DDBJ whole genome shotgun (WGS) entry which is preliminary data.</text>
</comment>
<protein>
    <recommendedName>
        <fullName evidence="4">Lipoprotein</fullName>
    </recommendedName>
</protein>
<accession>A0A4S1E2L0</accession>
<evidence type="ECO:0000313" key="3">
    <source>
        <dbReference type="Proteomes" id="UP000307602"/>
    </source>
</evidence>
<feature type="signal peptide" evidence="1">
    <location>
        <begin position="1"/>
        <end position="29"/>
    </location>
</feature>
<feature type="chain" id="PRO_5020454904" description="Lipoprotein" evidence="1">
    <location>
        <begin position="30"/>
        <end position="122"/>
    </location>
</feature>
<evidence type="ECO:0000313" key="2">
    <source>
        <dbReference type="EMBL" id="TGV04162.1"/>
    </source>
</evidence>
<keyword evidence="3" id="KW-1185">Reference proteome</keyword>
<keyword evidence="1" id="KW-0732">Signal</keyword>
<name>A0A4S1E2L0_9FLAO</name>
<evidence type="ECO:0000256" key="1">
    <source>
        <dbReference type="SAM" id="SignalP"/>
    </source>
</evidence>
<organism evidence="2 3">
    <name type="scientific">Flavivirga rizhaonensis</name>
    <dbReference type="NCBI Taxonomy" id="2559571"/>
    <lineage>
        <taxon>Bacteria</taxon>
        <taxon>Pseudomonadati</taxon>
        <taxon>Bacteroidota</taxon>
        <taxon>Flavobacteriia</taxon>
        <taxon>Flavobacteriales</taxon>
        <taxon>Flavobacteriaceae</taxon>
        <taxon>Flavivirga</taxon>
    </lineage>
</organism>
<dbReference type="Proteomes" id="UP000307602">
    <property type="component" value="Unassembled WGS sequence"/>
</dbReference>
<dbReference type="EMBL" id="SRSO01000003">
    <property type="protein sequence ID" value="TGV04162.1"/>
    <property type="molecule type" value="Genomic_DNA"/>
</dbReference>
<dbReference type="PROSITE" id="PS51257">
    <property type="entry name" value="PROKAR_LIPOPROTEIN"/>
    <property type="match status" value="1"/>
</dbReference>
<dbReference type="AlphaFoldDB" id="A0A4S1E2L0"/>